<dbReference type="SUPFAM" id="SSF56672">
    <property type="entry name" value="DNA/RNA polymerases"/>
    <property type="match status" value="1"/>
</dbReference>
<dbReference type="GO" id="GO:0003677">
    <property type="term" value="F:DNA binding"/>
    <property type="evidence" value="ECO:0007669"/>
    <property type="project" value="InterPro"/>
</dbReference>
<comment type="catalytic activity">
    <reaction evidence="8 9">
        <text>RNA(n) + a ribonucleoside 5'-triphosphate = RNA(n+1) + diphosphate</text>
        <dbReference type="Rhea" id="RHEA:21248"/>
        <dbReference type="Rhea" id="RHEA-COMP:14527"/>
        <dbReference type="Rhea" id="RHEA-COMP:17342"/>
        <dbReference type="ChEBI" id="CHEBI:33019"/>
        <dbReference type="ChEBI" id="CHEBI:61557"/>
        <dbReference type="ChEBI" id="CHEBI:140395"/>
        <dbReference type="EC" id="2.7.7.6"/>
    </reaction>
</comment>
<keyword evidence="6 9" id="KW-0804">Transcription</keyword>
<evidence type="ECO:0000313" key="11">
    <source>
        <dbReference type="EMBL" id="ASV44565.1"/>
    </source>
</evidence>
<dbReference type="Proteomes" id="UP000223042">
    <property type="component" value="Segment"/>
</dbReference>
<comment type="similarity">
    <text evidence="1 9">Belongs to the phage and mitochondrial RNA polymerase family.</text>
</comment>
<evidence type="ECO:0000256" key="1">
    <source>
        <dbReference type="ARBA" id="ARBA00009493"/>
    </source>
</evidence>
<evidence type="ECO:0000256" key="3">
    <source>
        <dbReference type="ARBA" id="ARBA00022478"/>
    </source>
</evidence>
<keyword evidence="3 9" id="KW-0240">DNA-directed RNA polymerase</keyword>
<evidence type="ECO:0000256" key="2">
    <source>
        <dbReference type="ARBA" id="ARBA00012418"/>
    </source>
</evidence>
<keyword evidence="7" id="KW-1195">Viral transcription</keyword>
<keyword evidence="4 9" id="KW-0808">Transferase</keyword>
<evidence type="ECO:0000256" key="8">
    <source>
        <dbReference type="ARBA" id="ARBA00048552"/>
    </source>
</evidence>
<dbReference type="Gene3D" id="1.10.287.280">
    <property type="match status" value="1"/>
</dbReference>
<dbReference type="GO" id="GO:0019083">
    <property type="term" value="P:viral transcription"/>
    <property type="evidence" value="ECO:0007669"/>
    <property type="project" value="UniProtKB-KW"/>
</dbReference>
<dbReference type="PANTHER" id="PTHR10102">
    <property type="entry name" value="DNA-DIRECTED RNA POLYMERASE, MITOCHONDRIAL"/>
    <property type="match status" value="1"/>
</dbReference>
<keyword evidence="12" id="KW-1185">Reference proteome</keyword>
<dbReference type="GO" id="GO:0003899">
    <property type="term" value="F:DNA-directed RNA polymerase activity"/>
    <property type="evidence" value="ECO:0007669"/>
    <property type="project" value="UniProtKB-EC"/>
</dbReference>
<name>A0A223VZI2_9CAUD</name>
<evidence type="ECO:0000259" key="10">
    <source>
        <dbReference type="SMART" id="SM01311"/>
    </source>
</evidence>
<comment type="function">
    <text evidence="9">DNA-dependent RNA polymerase catalyzes the transcription of DNA into RNA using the four ribonucleoside triphosphates as substrates.</text>
</comment>
<protein>
    <recommendedName>
        <fullName evidence="2 9">DNA-directed RNA polymerase</fullName>
        <ecNumber evidence="2 9">2.7.7.6</ecNumber>
    </recommendedName>
</protein>
<dbReference type="Gene3D" id="1.10.287.260">
    <property type="match status" value="1"/>
</dbReference>
<dbReference type="InterPro" id="IPR024075">
    <property type="entry name" value="DNA-dir_RNA_pol_helix_hairp_sf"/>
</dbReference>
<evidence type="ECO:0000256" key="5">
    <source>
        <dbReference type="ARBA" id="ARBA00022695"/>
    </source>
</evidence>
<dbReference type="SMART" id="SM01311">
    <property type="entry name" value="RPOL_N"/>
    <property type="match status" value="1"/>
</dbReference>
<dbReference type="InterPro" id="IPR029262">
    <property type="entry name" value="RPOL_N"/>
</dbReference>
<dbReference type="PROSITE" id="PS00489">
    <property type="entry name" value="RNA_POL_PHAGE_2"/>
    <property type="match status" value="1"/>
</dbReference>
<dbReference type="InterPro" id="IPR037159">
    <property type="entry name" value="RNA_POL_N_sf"/>
</dbReference>
<dbReference type="InterPro" id="IPR046950">
    <property type="entry name" value="DNA-dir_Rpol_C_phage-type"/>
</dbReference>
<dbReference type="EC" id="2.7.7.6" evidence="2 9"/>
<dbReference type="Pfam" id="PF14700">
    <property type="entry name" value="RPOL_N"/>
    <property type="match status" value="1"/>
</dbReference>
<dbReference type="EMBL" id="MF403005">
    <property type="protein sequence ID" value="ASV44565.1"/>
    <property type="molecule type" value="Genomic_DNA"/>
</dbReference>
<dbReference type="Gene3D" id="1.10.1320.10">
    <property type="entry name" value="DNA-directed RNA polymerase, N-terminal domain"/>
    <property type="match status" value="1"/>
</dbReference>
<proteinExistence type="inferred from homology"/>
<dbReference type="GO" id="GO:0006351">
    <property type="term" value="P:DNA-templated transcription"/>
    <property type="evidence" value="ECO:0007669"/>
    <property type="project" value="InterPro"/>
</dbReference>
<dbReference type="InterPro" id="IPR002092">
    <property type="entry name" value="DNA-dir_Rpol_phage-type"/>
</dbReference>
<evidence type="ECO:0000256" key="7">
    <source>
        <dbReference type="ARBA" id="ARBA00023314"/>
    </source>
</evidence>
<evidence type="ECO:0000256" key="9">
    <source>
        <dbReference type="RuleBase" id="RU003805"/>
    </source>
</evidence>
<sequence length="815" mass="93037">MATIEQQLELEQRMIDAGAAGYIKNQRYAEKAGRGDQLDYAQRLMQEFVQPLAVALEAWLNKTGPGVASKSRTLMRTIDPNIAMFIALKNVFGSFTYEEIYPVAIASKIGSMIEDELRFREFRNDHEAYYKEVIEDFKRKGTQSYRHKHRVMTFKSNEKGQKWEPWTTKDKVDIGLKLLNIVLTETDLIERKDYMKGKRPVTALVPTKDTLEWINQHEEFKQFMFPIRMPCIVPPAEWTGMHDGGYYSPVLRQATPMVKAKHGKRSTKPVDWGYTMNALNRLQRVPWTINTRVLDILKEVWRKDLQIGVPSSQPVVIPPSPVEGLEKGQPIPDELQDAFTEWKRHATRLYTQDKERVSKAFQVTRVIRTANDYAEYERFFYVWYADFRGRLYSATSGLSPQGPDFAKGLLRLERGKPLGERGWYWLRVHLANRYGYDKASYDQRVAWVDAQRDRFIRCANDPLSDRELWANADKPYQFLAALFEYAGALQGASPSTYISHLPIGLDGSCNGLQNFSAMLRDAVGGKATNLLPGENPEDIYGIVAKVLVRKVEAVVRKIAAGKVEEGDDAHDFAQKWLAYGIDRKLCKRPVMTLPYGATRQSCTEYIWEELVDKNKELFGNQAFRAAVWLCPLLWSSIGEVVVAARQAMDWLQKCSSVISKNGDAIEWVTADGFRVYQKLVKIDTFQIESVLAGRFQGRVGTFSDKIDPVRQRLGVAPNFVHSQDATHMRMVINALEAEGIHDFAFIHDDYGTHACDTDTMHRVIREQFYKLYSENCPLTAFKNTVEAETGVVLPPLPDTGDLDLSLVLSSPYFFG</sequence>
<dbReference type="PROSITE" id="PS00900">
    <property type="entry name" value="RNA_POL_PHAGE_1"/>
    <property type="match status" value="1"/>
</dbReference>
<feature type="domain" description="DNA-directed RNA polymerase N-terminal" evidence="10">
    <location>
        <begin position="5"/>
        <end position="284"/>
    </location>
</feature>
<dbReference type="RefSeq" id="YP_009791807.1">
    <property type="nucleotide sequence ID" value="NC_047845.1"/>
</dbReference>
<dbReference type="PANTHER" id="PTHR10102:SF0">
    <property type="entry name" value="DNA-DIRECTED RNA POLYMERASE, MITOCHONDRIAL"/>
    <property type="match status" value="1"/>
</dbReference>
<evidence type="ECO:0000256" key="6">
    <source>
        <dbReference type="ARBA" id="ARBA00023163"/>
    </source>
</evidence>
<dbReference type="GO" id="GO:0000428">
    <property type="term" value="C:DNA-directed RNA polymerase complex"/>
    <property type="evidence" value="ECO:0007669"/>
    <property type="project" value="UniProtKB-KW"/>
</dbReference>
<dbReference type="InterPro" id="IPR043502">
    <property type="entry name" value="DNA/RNA_pol_sf"/>
</dbReference>
<dbReference type="GeneID" id="54981995"/>
<dbReference type="Gene3D" id="1.10.150.20">
    <property type="entry name" value="5' to 3' exonuclease, C-terminal subdomain"/>
    <property type="match status" value="1"/>
</dbReference>
<keyword evidence="5 9" id="KW-0548">Nucleotidyltransferase</keyword>
<dbReference type="Pfam" id="PF00940">
    <property type="entry name" value="RNA_pol"/>
    <property type="match status" value="1"/>
</dbReference>
<accession>A0A223VZI2</accession>
<reference evidence="12" key="1">
    <citation type="submission" date="2017-06" db="EMBL/GenBank/DDBJ databases">
        <authorList>
            <person name="Spollen W.G."/>
            <person name="Givan S.A."/>
            <person name="Brown P.B."/>
            <person name="Attai H."/>
        </authorList>
    </citation>
    <scope>NUCLEOTIDE SEQUENCE [LARGE SCALE GENOMIC DNA]</scope>
</reference>
<organism evidence="11 12">
    <name type="scientific">Agrobacterium phage Atu_ph02</name>
    <dbReference type="NCBI Taxonomy" id="2024261"/>
    <lineage>
        <taxon>Viruses</taxon>
        <taxon>Duplodnaviria</taxon>
        <taxon>Heunggongvirae</taxon>
        <taxon>Uroviricota</taxon>
        <taxon>Caudoviricetes</taxon>
        <taxon>Autographivirales</taxon>
        <taxon>Dunnvirinae</taxon>
        <taxon>Atuphduovirus</taxon>
        <taxon>Atuphduovirus atuph02</taxon>
    </lineage>
</organism>
<evidence type="ECO:0000313" key="12">
    <source>
        <dbReference type="Proteomes" id="UP000223042"/>
    </source>
</evidence>
<evidence type="ECO:0000256" key="4">
    <source>
        <dbReference type="ARBA" id="ARBA00022679"/>
    </source>
</evidence>
<dbReference type="KEGG" id="vg:54981995"/>